<evidence type="ECO:0000313" key="10">
    <source>
        <dbReference type="EMBL" id="CAG8535929.1"/>
    </source>
</evidence>
<dbReference type="OrthoDB" id="1924260at2759"/>
<organism evidence="10 11">
    <name type="scientific">Acaulospora morrowiae</name>
    <dbReference type="NCBI Taxonomy" id="94023"/>
    <lineage>
        <taxon>Eukaryota</taxon>
        <taxon>Fungi</taxon>
        <taxon>Fungi incertae sedis</taxon>
        <taxon>Mucoromycota</taxon>
        <taxon>Glomeromycotina</taxon>
        <taxon>Glomeromycetes</taxon>
        <taxon>Diversisporales</taxon>
        <taxon>Acaulosporaceae</taxon>
        <taxon>Acaulospora</taxon>
    </lineage>
</organism>
<dbReference type="PANTHER" id="PTHR10589:SF16">
    <property type="entry name" value="UBIQUITIN CARBOXYL-TERMINAL HYDROLASE ISOZYME L5"/>
    <property type="match status" value="1"/>
</dbReference>
<comment type="similarity">
    <text evidence="2 7 8">Belongs to the peptidase C12 family.</text>
</comment>
<evidence type="ECO:0000313" key="11">
    <source>
        <dbReference type="Proteomes" id="UP000789342"/>
    </source>
</evidence>
<keyword evidence="6 7" id="KW-0788">Thiol protease</keyword>
<keyword evidence="4 7" id="KW-0833">Ubl conjugation pathway</keyword>
<comment type="caution">
    <text evidence="10">The sequence shown here is derived from an EMBL/GenBank/DDBJ whole genome shotgun (WGS) entry which is preliminary data.</text>
</comment>
<keyword evidence="11" id="KW-1185">Reference proteome</keyword>
<dbReference type="AlphaFoldDB" id="A0A9N9FH70"/>
<evidence type="ECO:0000256" key="2">
    <source>
        <dbReference type="ARBA" id="ARBA00009326"/>
    </source>
</evidence>
<feature type="site" description="Transition state stabilizer" evidence="7">
    <location>
        <position position="96"/>
    </location>
</feature>
<dbReference type="InterPro" id="IPR001578">
    <property type="entry name" value="Peptidase_C12_UCH"/>
</dbReference>
<dbReference type="Gene3D" id="3.40.532.10">
    <property type="entry name" value="Peptidase C12, ubiquitin carboxyl-terminal hydrolase"/>
    <property type="match status" value="1"/>
</dbReference>
<evidence type="ECO:0000256" key="1">
    <source>
        <dbReference type="ARBA" id="ARBA00000707"/>
    </source>
</evidence>
<evidence type="ECO:0000256" key="4">
    <source>
        <dbReference type="ARBA" id="ARBA00022786"/>
    </source>
</evidence>
<dbReference type="GO" id="GO:0016579">
    <property type="term" value="P:protein deubiquitination"/>
    <property type="evidence" value="ECO:0007669"/>
    <property type="project" value="TreeGrafter"/>
</dbReference>
<feature type="site" description="Important for enzyme activity" evidence="7">
    <location>
        <position position="199"/>
    </location>
</feature>
<dbReference type="InterPro" id="IPR036959">
    <property type="entry name" value="Peptidase_C12_UCH_sf"/>
</dbReference>
<sequence>MSSLILSHKERAEGPWVKLQSEPSLFTTLMYDLGVKGARATEVFVLDQQDNFDDLGEIYGLVFLFKMTDALNDTKGLYNEDESLEDYPPNVYFANQVVENACATLAVLNIALNCRHLEIGKELREFKEFSWDLPPAARGSSIANHPTFRQIHNSMARHPEDSLIVEEIGKKKGDPDEEGGEVYHYIAYVPIDGEVWQLDGLYPRPIKIGNYEDEKIWYDAARGVINERIDRFHAEQVEYVLLAITKDQISIHQDRVKDCLYIKKFAERRLDELSKTWRETNIDDIETTLTEDDELKVLDRANIDIEIENLTMNFDDIEKIEQIRAKVVNEIKFLLEAIDREIKLKEVEKERRTFDYGPFIREFISILHERGELKELLANADYMEEGDE</sequence>
<proteinExistence type="inferred from homology"/>
<keyword evidence="5 7" id="KW-0378">Hydrolase</keyword>
<comment type="catalytic activity">
    <reaction evidence="1 7 8">
        <text>Thiol-dependent hydrolysis of ester, thioester, amide, peptide and isopeptide bonds formed by the C-terminal Gly of ubiquitin (a 76-residue protein attached to proteins as an intracellular targeting signal).</text>
        <dbReference type="EC" id="3.4.19.12"/>
    </reaction>
</comment>
<dbReference type="GO" id="GO:0006511">
    <property type="term" value="P:ubiquitin-dependent protein catabolic process"/>
    <property type="evidence" value="ECO:0007669"/>
    <property type="project" value="UniProtKB-UniRule"/>
</dbReference>
<dbReference type="PROSITE" id="PS52049">
    <property type="entry name" value="ULD"/>
    <property type="match status" value="1"/>
</dbReference>
<dbReference type="EMBL" id="CAJVPV010002791">
    <property type="protein sequence ID" value="CAG8535929.1"/>
    <property type="molecule type" value="Genomic_DNA"/>
</dbReference>
<evidence type="ECO:0000259" key="9">
    <source>
        <dbReference type="PROSITE" id="PS52048"/>
    </source>
</evidence>
<dbReference type="PRINTS" id="PR00707">
    <property type="entry name" value="UBCTHYDRLASE"/>
</dbReference>
<evidence type="ECO:0000256" key="6">
    <source>
        <dbReference type="ARBA" id="ARBA00022807"/>
    </source>
</evidence>
<feature type="active site" description="Nucleophile" evidence="7">
    <location>
        <position position="102"/>
    </location>
</feature>
<dbReference type="SUPFAM" id="SSF54001">
    <property type="entry name" value="Cysteine proteinases"/>
    <property type="match status" value="1"/>
</dbReference>
<name>A0A9N9FH70_9GLOM</name>
<dbReference type="Proteomes" id="UP000789342">
    <property type="component" value="Unassembled WGS sequence"/>
</dbReference>
<dbReference type="EC" id="3.4.19.12" evidence="8"/>
<dbReference type="GO" id="GO:0004843">
    <property type="term" value="F:cysteine-type deubiquitinase activity"/>
    <property type="evidence" value="ECO:0007669"/>
    <property type="project" value="UniProtKB-UniRule"/>
</dbReference>
<evidence type="ECO:0000256" key="8">
    <source>
        <dbReference type="RuleBase" id="RU361215"/>
    </source>
</evidence>
<feature type="domain" description="UCH catalytic" evidence="9">
    <location>
        <begin position="15"/>
        <end position="246"/>
    </location>
</feature>
<evidence type="ECO:0000256" key="3">
    <source>
        <dbReference type="ARBA" id="ARBA00022670"/>
    </source>
</evidence>
<evidence type="ECO:0000256" key="7">
    <source>
        <dbReference type="PROSITE-ProRule" id="PRU01393"/>
    </source>
</evidence>
<dbReference type="PANTHER" id="PTHR10589">
    <property type="entry name" value="UBIQUITIN CARBOXYL-TERMINAL HYDROLASE"/>
    <property type="match status" value="1"/>
</dbReference>
<dbReference type="Pfam" id="PF01088">
    <property type="entry name" value="Peptidase_C12"/>
    <property type="match status" value="1"/>
</dbReference>
<keyword evidence="3 7" id="KW-0645">Protease</keyword>
<dbReference type="GO" id="GO:0005737">
    <property type="term" value="C:cytoplasm"/>
    <property type="evidence" value="ECO:0007669"/>
    <property type="project" value="TreeGrafter"/>
</dbReference>
<dbReference type="PROSITE" id="PS52048">
    <property type="entry name" value="UCH_DOMAIN"/>
    <property type="match status" value="1"/>
</dbReference>
<gene>
    <name evidence="10" type="ORF">AMORRO_LOCUS4893</name>
</gene>
<reference evidence="10" key="1">
    <citation type="submission" date="2021-06" db="EMBL/GenBank/DDBJ databases">
        <authorList>
            <person name="Kallberg Y."/>
            <person name="Tangrot J."/>
            <person name="Rosling A."/>
        </authorList>
    </citation>
    <scope>NUCLEOTIDE SEQUENCE</scope>
    <source>
        <strain evidence="10">CL551</strain>
    </source>
</reference>
<evidence type="ECO:0000256" key="5">
    <source>
        <dbReference type="ARBA" id="ARBA00022801"/>
    </source>
</evidence>
<dbReference type="InterPro" id="IPR038765">
    <property type="entry name" value="Papain-like_cys_pep_sf"/>
</dbReference>
<feature type="active site" description="Proton donor" evidence="7">
    <location>
        <position position="184"/>
    </location>
</feature>
<accession>A0A9N9FH70</accession>
<protein>
    <recommendedName>
        <fullName evidence="8">Ubiquitin carboxyl-terminal hydrolase</fullName>
        <ecNumber evidence="8">3.4.19.12</ecNumber>
    </recommendedName>
</protein>